<organism evidence="3 4">
    <name type="scientific">Geobacter hydrogenophilus</name>
    <dbReference type="NCBI Taxonomy" id="40983"/>
    <lineage>
        <taxon>Bacteria</taxon>
        <taxon>Pseudomonadati</taxon>
        <taxon>Thermodesulfobacteriota</taxon>
        <taxon>Desulfuromonadia</taxon>
        <taxon>Geobacterales</taxon>
        <taxon>Geobacteraceae</taxon>
        <taxon>Geobacter</taxon>
    </lineage>
</organism>
<dbReference type="EMBL" id="BSDS01000002">
    <property type="protein sequence ID" value="GLI39190.1"/>
    <property type="molecule type" value="Genomic_DNA"/>
</dbReference>
<dbReference type="RefSeq" id="WP_214185197.1">
    <property type="nucleotide sequence ID" value="NZ_BSDS01000002.1"/>
</dbReference>
<evidence type="ECO:0000256" key="2">
    <source>
        <dbReference type="HAMAP-Rule" id="MF_00055"/>
    </source>
</evidence>
<dbReference type="InterPro" id="IPR002737">
    <property type="entry name" value="MEMO1_fam"/>
</dbReference>
<reference evidence="3" key="1">
    <citation type="submission" date="2022-12" db="EMBL/GenBank/DDBJ databases">
        <title>Reference genome sequencing for broad-spectrum identification of bacterial and archaeal isolates by mass spectrometry.</title>
        <authorList>
            <person name="Sekiguchi Y."/>
            <person name="Tourlousse D.M."/>
        </authorList>
    </citation>
    <scope>NUCLEOTIDE SEQUENCE</scope>
    <source>
        <strain evidence="3">H2</strain>
    </source>
</reference>
<comment type="similarity">
    <text evidence="1 2">Belongs to the MEMO1 family.</text>
</comment>
<proteinExistence type="inferred from homology"/>
<dbReference type="CDD" id="cd07361">
    <property type="entry name" value="MEMO_like"/>
    <property type="match status" value="1"/>
</dbReference>
<dbReference type="NCBIfam" id="TIGR04336">
    <property type="entry name" value="AmmeMemoSam_B"/>
    <property type="match status" value="1"/>
</dbReference>
<dbReference type="Gene3D" id="3.40.830.10">
    <property type="entry name" value="LigB-like"/>
    <property type="match status" value="1"/>
</dbReference>
<protein>
    <recommendedName>
        <fullName evidence="2">MEMO1 family protein GHYDROH2_26910</fullName>
    </recommendedName>
</protein>
<evidence type="ECO:0000313" key="3">
    <source>
        <dbReference type="EMBL" id="GLI39190.1"/>
    </source>
</evidence>
<accession>A0A9W6G2E8</accession>
<sequence length="267" mass="28865">MIRQPAVAGQFYTDEPKRLRGDLQRMIPADTMKQRVKGIVAPHAGYVYSGHVAGAVYGAIEIPSTVVILGPNHHGFGAVAALYAEGEWLTPLGSVPIDVRLSQLVQTHVPFVEPETSAHRFEHSLEVQVPFLQYCRTDVSIVPICLGFGDYERCRILGEGIARAIREFGEDVLIVASSDMTHYESADAARAKDEQAIAEVLALNPEGLVQICRRKNITMCGVIPATVMLVAAKALGASKAELISYATSGDVTGDNRRVVAYAAMAVY</sequence>
<keyword evidence="4" id="KW-1185">Reference proteome</keyword>
<dbReference type="PANTHER" id="PTHR11060:SF0">
    <property type="entry name" value="PROTEIN MEMO1"/>
    <property type="match status" value="1"/>
</dbReference>
<dbReference type="PANTHER" id="PTHR11060">
    <property type="entry name" value="PROTEIN MEMO1"/>
    <property type="match status" value="1"/>
</dbReference>
<dbReference type="Proteomes" id="UP001144352">
    <property type="component" value="Unassembled WGS sequence"/>
</dbReference>
<dbReference type="AlphaFoldDB" id="A0A9W6G2E8"/>
<dbReference type="SUPFAM" id="SSF53213">
    <property type="entry name" value="LigB-like"/>
    <property type="match status" value="1"/>
</dbReference>
<evidence type="ECO:0000313" key="4">
    <source>
        <dbReference type="Proteomes" id="UP001144352"/>
    </source>
</evidence>
<comment type="caution">
    <text evidence="3">The sequence shown here is derived from an EMBL/GenBank/DDBJ whole genome shotgun (WGS) entry which is preliminary data.</text>
</comment>
<gene>
    <name evidence="3" type="ORF">GHYDROH2_26910</name>
</gene>
<dbReference type="HAMAP" id="MF_00055">
    <property type="entry name" value="MEMO1"/>
    <property type="match status" value="1"/>
</dbReference>
<dbReference type="NCBIfam" id="NF001987">
    <property type="entry name" value="PRK00782.1"/>
    <property type="match status" value="1"/>
</dbReference>
<evidence type="ECO:0000256" key="1">
    <source>
        <dbReference type="ARBA" id="ARBA00006315"/>
    </source>
</evidence>
<name>A0A9W6G2E8_9BACT</name>
<dbReference type="Pfam" id="PF01875">
    <property type="entry name" value="Memo"/>
    <property type="match status" value="1"/>
</dbReference>